<proteinExistence type="predicted"/>
<gene>
    <name evidence="2" type="ORF">ACFO5X_06350</name>
</gene>
<reference evidence="3" key="1">
    <citation type="journal article" date="2019" name="Int. J. Syst. Evol. Microbiol.">
        <title>The Global Catalogue of Microorganisms (GCM) 10K type strain sequencing project: providing services to taxonomists for standard genome sequencing and annotation.</title>
        <authorList>
            <consortium name="The Broad Institute Genomics Platform"/>
            <consortium name="The Broad Institute Genome Sequencing Center for Infectious Disease"/>
            <person name="Wu L."/>
            <person name="Ma J."/>
        </authorList>
    </citation>
    <scope>NUCLEOTIDE SEQUENCE [LARGE SCALE GENOMIC DNA]</scope>
    <source>
        <strain evidence="3">CGMCC 4.7283</strain>
    </source>
</reference>
<accession>A0ABV9KE14</accession>
<dbReference type="Proteomes" id="UP001595973">
    <property type="component" value="Unassembled WGS sequence"/>
</dbReference>
<organism evidence="2 3">
    <name type="scientific">Seohaeicola nanhaiensis</name>
    <dbReference type="NCBI Taxonomy" id="1387282"/>
    <lineage>
        <taxon>Bacteria</taxon>
        <taxon>Pseudomonadati</taxon>
        <taxon>Pseudomonadota</taxon>
        <taxon>Alphaproteobacteria</taxon>
        <taxon>Rhodobacterales</taxon>
        <taxon>Roseobacteraceae</taxon>
        <taxon>Seohaeicola</taxon>
    </lineage>
</organism>
<feature type="coiled-coil region" evidence="1">
    <location>
        <begin position="30"/>
        <end position="64"/>
    </location>
</feature>
<name>A0ABV9KE14_9RHOB</name>
<dbReference type="RefSeq" id="WP_380716437.1">
    <property type="nucleotide sequence ID" value="NZ_JBHSGI010000004.1"/>
</dbReference>
<evidence type="ECO:0000313" key="3">
    <source>
        <dbReference type="Proteomes" id="UP001595973"/>
    </source>
</evidence>
<keyword evidence="3" id="KW-1185">Reference proteome</keyword>
<evidence type="ECO:0000256" key="1">
    <source>
        <dbReference type="SAM" id="Coils"/>
    </source>
</evidence>
<dbReference type="EMBL" id="JBHSGI010000004">
    <property type="protein sequence ID" value="MFC4668169.1"/>
    <property type="molecule type" value="Genomic_DNA"/>
</dbReference>
<protein>
    <submittedName>
        <fullName evidence="2">Uncharacterized protein</fullName>
    </submittedName>
</protein>
<sequence>MSAPKDRGTIRVPLGASNYSPETAKKRYRIERLEGDILNVFQRLEDLEKDMAHAQTLLHQRDNDGAEDEPGDIDRLIARHGINTILRRYVDRNCDPGKIQVFAVTPAFNRVDHSEEVAF</sequence>
<evidence type="ECO:0000313" key="2">
    <source>
        <dbReference type="EMBL" id="MFC4668169.1"/>
    </source>
</evidence>
<comment type="caution">
    <text evidence="2">The sequence shown here is derived from an EMBL/GenBank/DDBJ whole genome shotgun (WGS) entry which is preliminary data.</text>
</comment>
<keyword evidence="1" id="KW-0175">Coiled coil</keyword>